<keyword evidence="2" id="KW-0902">Two-component regulatory system</keyword>
<evidence type="ECO:0000256" key="6">
    <source>
        <dbReference type="PROSITE-ProRule" id="PRU00169"/>
    </source>
</evidence>
<reference evidence="10 11" key="1">
    <citation type="submission" date="2019-08" db="EMBL/GenBank/DDBJ databases">
        <title>Complete genome sequence of Arcobacter acticola.</title>
        <authorList>
            <person name="Miller W."/>
        </authorList>
    </citation>
    <scope>NUCLEOTIDE SEQUENCE [LARGE SCALE GENOMIC DNA]</scope>
    <source>
        <strain evidence="10 11">KCTC 52212</strain>
    </source>
</reference>
<evidence type="ECO:0000313" key="10">
    <source>
        <dbReference type="EMBL" id="QKE27891.1"/>
    </source>
</evidence>
<evidence type="ECO:0000256" key="5">
    <source>
        <dbReference type="ARBA" id="ARBA00023163"/>
    </source>
</evidence>
<dbReference type="InterPro" id="IPR039420">
    <property type="entry name" value="WalR-like"/>
</dbReference>
<feature type="modified residue" description="4-aspartylphosphate" evidence="6">
    <location>
        <position position="63"/>
    </location>
</feature>
<dbReference type="SUPFAM" id="SSF52172">
    <property type="entry name" value="CheY-like"/>
    <property type="match status" value="1"/>
</dbReference>
<dbReference type="GO" id="GO:0005829">
    <property type="term" value="C:cytosol"/>
    <property type="evidence" value="ECO:0007669"/>
    <property type="project" value="TreeGrafter"/>
</dbReference>
<dbReference type="GO" id="GO:0000976">
    <property type="term" value="F:transcription cis-regulatory region binding"/>
    <property type="evidence" value="ECO:0007669"/>
    <property type="project" value="TreeGrafter"/>
</dbReference>
<organism evidence="10 11">
    <name type="scientific">Arcobacter acticola</name>
    <dbReference type="NCBI Taxonomy" id="1849015"/>
    <lineage>
        <taxon>Bacteria</taxon>
        <taxon>Pseudomonadati</taxon>
        <taxon>Campylobacterota</taxon>
        <taxon>Epsilonproteobacteria</taxon>
        <taxon>Campylobacterales</taxon>
        <taxon>Arcobacteraceae</taxon>
        <taxon>Arcobacter</taxon>
    </lineage>
</organism>
<dbReference type="Gene3D" id="3.40.50.2300">
    <property type="match status" value="1"/>
</dbReference>
<keyword evidence="3" id="KW-0805">Transcription regulation</keyword>
<dbReference type="PROSITE" id="PS50110">
    <property type="entry name" value="RESPONSE_REGULATORY"/>
    <property type="match status" value="1"/>
</dbReference>
<dbReference type="GO" id="GO:0006355">
    <property type="term" value="P:regulation of DNA-templated transcription"/>
    <property type="evidence" value="ECO:0007669"/>
    <property type="project" value="TreeGrafter"/>
</dbReference>
<dbReference type="PANTHER" id="PTHR48111">
    <property type="entry name" value="REGULATOR OF RPOS"/>
    <property type="match status" value="1"/>
</dbReference>
<dbReference type="InterPro" id="IPR000014">
    <property type="entry name" value="PAS"/>
</dbReference>
<dbReference type="InterPro" id="IPR011006">
    <property type="entry name" value="CheY-like_superfamily"/>
</dbReference>
<evidence type="ECO:0000256" key="3">
    <source>
        <dbReference type="ARBA" id="ARBA00023015"/>
    </source>
</evidence>
<evidence type="ECO:0000259" key="8">
    <source>
        <dbReference type="PROSITE" id="PS50110"/>
    </source>
</evidence>
<name>A0A6M8ELU3_9BACT</name>
<evidence type="ECO:0000313" key="11">
    <source>
        <dbReference type="Proteomes" id="UP000503483"/>
    </source>
</evidence>
<evidence type="ECO:0000256" key="4">
    <source>
        <dbReference type="ARBA" id="ARBA00023125"/>
    </source>
</evidence>
<feature type="domain" description="PAS" evidence="9">
    <location>
        <begin position="143"/>
        <end position="213"/>
    </location>
</feature>
<dbReference type="RefSeq" id="WP_172125003.1">
    <property type="nucleotide sequence ID" value="NZ_CP042652.1"/>
</dbReference>
<evidence type="ECO:0000256" key="2">
    <source>
        <dbReference type="ARBA" id="ARBA00023012"/>
    </source>
</evidence>
<sequence>MSIDKNLLKRLTLLYVEDDDIIRNELSQLLANFFSQVLVAKDGKEGLRTFLENQDTIDIVLTDINMPLYNGIEMVKKIRNIDSKISVIFATAYSDNEFLLDAIKLRVQEYIIKPIDIRKLLSFLNDIASNLYQEFLLKQQQYELTKYKEILDSNNIVIKTDARLNITYVNQLFCDISGYSDSELIGKEFKSLKFPDVSNDIYTDLYAKVLNNKPWHGNLKNIKKDKTHYTCDAHVFPTLGENGEMNGAISIQKDITKELNKKREIQLALMRDKSDIFIRSKEGSLEQNQLINDLRFKLQNLQVELEQSVRNVDKYMYSNEKYRLENKNLKTEIGLYKKNNNSSTALKLNRENSDLRIENKKLKEKLLQIELDDEKKLSQLRVYSDETRSELEDKISELTEQLESLQTDDVLKQKFEYWKDKAKAETARIENLEKQIIAYADGVTLNKIFG</sequence>
<dbReference type="SUPFAM" id="SSF55785">
    <property type="entry name" value="PYP-like sensor domain (PAS domain)"/>
    <property type="match status" value="1"/>
</dbReference>
<evidence type="ECO:0000256" key="7">
    <source>
        <dbReference type="SAM" id="Coils"/>
    </source>
</evidence>
<dbReference type="GO" id="GO:0000156">
    <property type="term" value="F:phosphorelay response regulator activity"/>
    <property type="evidence" value="ECO:0007669"/>
    <property type="project" value="TreeGrafter"/>
</dbReference>
<dbReference type="InterPro" id="IPR001610">
    <property type="entry name" value="PAC"/>
</dbReference>
<dbReference type="InterPro" id="IPR035965">
    <property type="entry name" value="PAS-like_dom_sf"/>
</dbReference>
<keyword evidence="7" id="KW-0175">Coiled coil</keyword>
<dbReference type="KEGG" id="paco:AACT_0689"/>
<dbReference type="NCBIfam" id="TIGR00229">
    <property type="entry name" value="sensory_box"/>
    <property type="match status" value="1"/>
</dbReference>
<dbReference type="SMART" id="SM00086">
    <property type="entry name" value="PAC"/>
    <property type="match status" value="1"/>
</dbReference>
<dbReference type="PROSITE" id="PS50112">
    <property type="entry name" value="PAS"/>
    <property type="match status" value="1"/>
</dbReference>
<evidence type="ECO:0000259" key="9">
    <source>
        <dbReference type="PROSITE" id="PS50112"/>
    </source>
</evidence>
<dbReference type="EMBL" id="CP042652">
    <property type="protein sequence ID" value="QKE27891.1"/>
    <property type="molecule type" value="Genomic_DNA"/>
</dbReference>
<dbReference type="CDD" id="cd00130">
    <property type="entry name" value="PAS"/>
    <property type="match status" value="1"/>
</dbReference>
<dbReference type="GO" id="GO:0032993">
    <property type="term" value="C:protein-DNA complex"/>
    <property type="evidence" value="ECO:0007669"/>
    <property type="project" value="TreeGrafter"/>
</dbReference>
<dbReference type="Pfam" id="PF13426">
    <property type="entry name" value="PAS_9"/>
    <property type="match status" value="1"/>
</dbReference>
<keyword evidence="1 6" id="KW-0597">Phosphoprotein</keyword>
<keyword evidence="5" id="KW-0804">Transcription</keyword>
<dbReference type="InterPro" id="IPR001789">
    <property type="entry name" value="Sig_transdc_resp-reg_receiver"/>
</dbReference>
<proteinExistence type="predicted"/>
<dbReference type="SMART" id="SM00448">
    <property type="entry name" value="REC"/>
    <property type="match status" value="1"/>
</dbReference>
<keyword evidence="4" id="KW-0238">DNA-binding</keyword>
<gene>
    <name evidence="10" type="ORF">AACT_0689</name>
</gene>
<dbReference type="AlphaFoldDB" id="A0A6M8ELU3"/>
<dbReference type="CDD" id="cd17536">
    <property type="entry name" value="REC_YesN-like"/>
    <property type="match status" value="1"/>
</dbReference>
<evidence type="ECO:0000256" key="1">
    <source>
        <dbReference type="ARBA" id="ARBA00022553"/>
    </source>
</evidence>
<dbReference type="Gene3D" id="3.30.450.20">
    <property type="entry name" value="PAS domain"/>
    <property type="match status" value="1"/>
</dbReference>
<dbReference type="Pfam" id="PF00072">
    <property type="entry name" value="Response_reg"/>
    <property type="match status" value="1"/>
</dbReference>
<protein>
    <submittedName>
        <fullName evidence="10">PAS sensor-containing response regulator</fullName>
    </submittedName>
</protein>
<dbReference type="Proteomes" id="UP000503483">
    <property type="component" value="Chromosome"/>
</dbReference>
<dbReference type="PANTHER" id="PTHR48111:SF1">
    <property type="entry name" value="TWO-COMPONENT RESPONSE REGULATOR ORR33"/>
    <property type="match status" value="1"/>
</dbReference>
<feature type="domain" description="Response regulatory" evidence="8">
    <location>
        <begin position="12"/>
        <end position="128"/>
    </location>
</feature>
<feature type="coiled-coil region" evidence="7">
    <location>
        <begin position="291"/>
        <end position="435"/>
    </location>
</feature>
<accession>A0A6M8ELU3</accession>
<keyword evidence="11" id="KW-1185">Reference proteome</keyword>